<evidence type="ECO:0000256" key="2">
    <source>
        <dbReference type="ARBA" id="ARBA00006745"/>
    </source>
</evidence>
<dbReference type="GO" id="GO:0005829">
    <property type="term" value="C:cytosol"/>
    <property type="evidence" value="ECO:0000318"/>
    <property type="project" value="GO_Central"/>
</dbReference>
<dbReference type="Pfam" id="PF01979">
    <property type="entry name" value="Amidohydro_1"/>
    <property type="match status" value="1"/>
</dbReference>
<dbReference type="EMBL" id="DS469620">
    <property type="protein sequence ID" value="EDO38739.1"/>
    <property type="molecule type" value="Genomic_DNA"/>
</dbReference>
<dbReference type="GO" id="GO:0006147">
    <property type="term" value="P:guanine catabolic process"/>
    <property type="evidence" value="ECO:0007669"/>
    <property type="project" value="UniProtKB-UniRule"/>
</dbReference>
<dbReference type="STRING" id="45351.A7SC37"/>
<comment type="catalytic activity">
    <reaction evidence="8 9">
        <text>guanine + H2O + H(+) = xanthine + NH4(+)</text>
        <dbReference type="Rhea" id="RHEA:14665"/>
        <dbReference type="ChEBI" id="CHEBI:15377"/>
        <dbReference type="ChEBI" id="CHEBI:15378"/>
        <dbReference type="ChEBI" id="CHEBI:16235"/>
        <dbReference type="ChEBI" id="CHEBI:17712"/>
        <dbReference type="ChEBI" id="CHEBI:28938"/>
        <dbReference type="EC" id="3.5.4.3"/>
    </reaction>
</comment>
<dbReference type="GO" id="GO:0008270">
    <property type="term" value="F:zinc ion binding"/>
    <property type="evidence" value="ECO:0000318"/>
    <property type="project" value="GO_Central"/>
</dbReference>
<evidence type="ECO:0000256" key="7">
    <source>
        <dbReference type="ARBA" id="ARBA00022833"/>
    </source>
</evidence>
<dbReference type="NCBIfam" id="TIGR02967">
    <property type="entry name" value="guan_deamin"/>
    <property type="match status" value="1"/>
</dbReference>
<dbReference type="AlphaFoldDB" id="A7SC37"/>
<keyword evidence="6 9" id="KW-0378">Hydrolase</keyword>
<evidence type="ECO:0000256" key="8">
    <source>
        <dbReference type="ARBA" id="ARBA00051148"/>
    </source>
</evidence>
<name>A7SC37_NEMVE</name>
<dbReference type="HOGENOM" id="CLU_012358_0_1_1"/>
<dbReference type="FunFam" id="3.20.20.140:FF:000022">
    <property type="entry name" value="Guanine deaminase"/>
    <property type="match status" value="1"/>
</dbReference>
<dbReference type="Gene3D" id="2.30.40.10">
    <property type="entry name" value="Urease, subunit C, domain 1"/>
    <property type="match status" value="1"/>
</dbReference>
<evidence type="ECO:0000313" key="11">
    <source>
        <dbReference type="EMBL" id="EDO38739.1"/>
    </source>
</evidence>
<dbReference type="EC" id="3.5.4.3" evidence="3 9"/>
<dbReference type="PhylomeDB" id="A7SC37"/>
<proteinExistence type="inferred from homology"/>
<comment type="pathway">
    <text evidence="1 9">Purine metabolism; guanine degradation; xanthine from guanine: step 1/1.</text>
</comment>
<reference evidence="11 12" key="1">
    <citation type="journal article" date="2007" name="Science">
        <title>Sea anemone genome reveals ancestral eumetazoan gene repertoire and genomic organization.</title>
        <authorList>
            <person name="Putnam N.H."/>
            <person name="Srivastava M."/>
            <person name="Hellsten U."/>
            <person name="Dirks B."/>
            <person name="Chapman J."/>
            <person name="Salamov A."/>
            <person name="Terry A."/>
            <person name="Shapiro H."/>
            <person name="Lindquist E."/>
            <person name="Kapitonov V.V."/>
            <person name="Jurka J."/>
            <person name="Genikhovich G."/>
            <person name="Grigoriev I.V."/>
            <person name="Lucas S.M."/>
            <person name="Steele R.E."/>
            <person name="Finnerty J.R."/>
            <person name="Technau U."/>
            <person name="Martindale M.Q."/>
            <person name="Rokhsar D.S."/>
        </authorList>
    </citation>
    <scope>NUCLEOTIDE SEQUENCE [LARGE SCALE GENOMIC DNA]</scope>
    <source>
        <strain evidence="12">CH2 X CH6</strain>
    </source>
</reference>
<evidence type="ECO:0000259" key="10">
    <source>
        <dbReference type="Pfam" id="PF01979"/>
    </source>
</evidence>
<dbReference type="InterPro" id="IPR032466">
    <property type="entry name" value="Metal_Hydrolase"/>
</dbReference>
<feature type="domain" description="Amidohydrolase-related" evidence="10">
    <location>
        <begin position="71"/>
        <end position="441"/>
    </location>
</feature>
<keyword evidence="12" id="KW-1185">Reference proteome</keyword>
<comment type="function">
    <text evidence="9">Catalyzes the hydrolytic deamination of guanine, producing xanthine and ammonia.</text>
</comment>
<organism evidence="11 12">
    <name type="scientific">Nematostella vectensis</name>
    <name type="common">Starlet sea anemone</name>
    <dbReference type="NCBI Taxonomy" id="45351"/>
    <lineage>
        <taxon>Eukaryota</taxon>
        <taxon>Metazoa</taxon>
        <taxon>Cnidaria</taxon>
        <taxon>Anthozoa</taxon>
        <taxon>Hexacorallia</taxon>
        <taxon>Actiniaria</taxon>
        <taxon>Edwardsiidae</taxon>
        <taxon>Nematostella</taxon>
    </lineage>
</organism>
<protein>
    <recommendedName>
        <fullName evidence="4 9">Guanine deaminase</fullName>
        <shortName evidence="9">Guanase</shortName>
        <ecNumber evidence="3 9">3.5.4.3</ecNumber>
    </recommendedName>
    <alternativeName>
        <fullName evidence="9">Guanine aminohydrolase</fullName>
    </alternativeName>
</protein>
<dbReference type="PANTHER" id="PTHR11271:SF6">
    <property type="entry name" value="GUANINE DEAMINASE"/>
    <property type="match status" value="1"/>
</dbReference>
<evidence type="ECO:0000256" key="5">
    <source>
        <dbReference type="ARBA" id="ARBA00022723"/>
    </source>
</evidence>
<dbReference type="UniPathway" id="UPA00603">
    <property type="reaction ID" value="UER00660"/>
</dbReference>
<accession>A7SC37</accession>
<evidence type="ECO:0000256" key="1">
    <source>
        <dbReference type="ARBA" id="ARBA00004984"/>
    </source>
</evidence>
<evidence type="ECO:0000256" key="4">
    <source>
        <dbReference type="ARBA" id="ARBA00014514"/>
    </source>
</evidence>
<comment type="similarity">
    <text evidence="2 9">Belongs to the metallo-dependent hydrolases superfamily. ATZ/TRZ family.</text>
</comment>
<dbReference type="InParanoid" id="A7SC37"/>
<evidence type="ECO:0000256" key="6">
    <source>
        <dbReference type="ARBA" id="ARBA00022801"/>
    </source>
</evidence>
<dbReference type="Proteomes" id="UP000001593">
    <property type="component" value="Unassembled WGS sequence"/>
</dbReference>
<dbReference type="InterPro" id="IPR014311">
    <property type="entry name" value="Guanine_deaminase"/>
</dbReference>
<evidence type="ECO:0000256" key="3">
    <source>
        <dbReference type="ARBA" id="ARBA00012781"/>
    </source>
</evidence>
<evidence type="ECO:0000256" key="9">
    <source>
        <dbReference type="RuleBase" id="RU366009"/>
    </source>
</evidence>
<keyword evidence="7 9" id="KW-0862">Zinc</keyword>
<dbReference type="InterPro" id="IPR011059">
    <property type="entry name" value="Metal-dep_hydrolase_composite"/>
</dbReference>
<dbReference type="OMA" id="CVHMNDS"/>
<dbReference type="PANTHER" id="PTHR11271">
    <property type="entry name" value="GUANINE DEAMINASE"/>
    <property type="match status" value="1"/>
</dbReference>
<evidence type="ECO:0000313" key="12">
    <source>
        <dbReference type="Proteomes" id="UP000001593"/>
    </source>
</evidence>
<dbReference type="InterPro" id="IPR051607">
    <property type="entry name" value="Metallo-dep_hydrolases"/>
</dbReference>
<comment type="cofactor">
    <cofactor evidence="9">
        <name>Zn(2+)</name>
        <dbReference type="ChEBI" id="CHEBI:29105"/>
    </cofactor>
    <text evidence="9">Binds 1 zinc ion per subunit.</text>
</comment>
<dbReference type="GO" id="GO:0046098">
    <property type="term" value="P:guanine metabolic process"/>
    <property type="evidence" value="ECO:0000318"/>
    <property type="project" value="GO_Central"/>
</dbReference>
<dbReference type="SUPFAM" id="SSF51556">
    <property type="entry name" value="Metallo-dependent hydrolases"/>
    <property type="match status" value="1"/>
</dbReference>
<dbReference type="eggNOG" id="KOG3968">
    <property type="taxonomic scope" value="Eukaryota"/>
</dbReference>
<sequence>MAACCEEDTTGRVFVGTFVHSTDENHLEIHKDKVIGVNSQGKIFFIDNADRFELTENFSGCKFSHLSERQFLIPGFVDTHIHASQYSYAGTGYDLPLLKWLEKYTFPVESKFQDVGFAKRNYEKVVERTLRNGTTTASYFATIHLEATKILSDVCEKYNQRAFIGKVNMDINSPNYYIEDTLKSVADTEEFIDYVQRKRNPLITPVITPRFAVSCSFKLLKLLGDLAREYDIPVQSHMSENKAEIEFVRREFPQYEHYAGVYGEAGLLSEKTYMAHCCHLCDNETELVALSGTGVSHCPTSNFNIRSGLADVRYLSDRKIKVGLGTDVSGGHSPSMLHALRQAINTSNILAITREGNYTPINYKDAFYYATLGGSKVLGLEKKIGNFQVGKDFDAVLVDPDASDSPFDCFDEDNIDVVVQKFLYLGDDRNLKRVFVSGKLVSVMTGVPFKSS</sequence>
<gene>
    <name evidence="11" type="ORF">NEMVEDRAFT_v1g244236</name>
</gene>
<dbReference type="GO" id="GO:0008892">
    <property type="term" value="F:guanine deaminase activity"/>
    <property type="evidence" value="ECO:0000318"/>
    <property type="project" value="GO_Central"/>
</dbReference>
<keyword evidence="5 9" id="KW-0479">Metal-binding</keyword>
<dbReference type="Gene3D" id="3.20.20.140">
    <property type="entry name" value="Metal-dependent hydrolases"/>
    <property type="match status" value="1"/>
</dbReference>
<dbReference type="InterPro" id="IPR006680">
    <property type="entry name" value="Amidohydro-rel"/>
</dbReference>